<dbReference type="EMBL" id="AMRG01000008">
    <property type="protein sequence ID" value="EKE83669.1"/>
    <property type="molecule type" value="Genomic_DNA"/>
</dbReference>
<evidence type="ECO:0000256" key="9">
    <source>
        <dbReference type="ARBA" id="ARBA00022989"/>
    </source>
</evidence>
<feature type="domain" description="Cytochrome b561 bacterial/Ni-hydrogenase" evidence="14">
    <location>
        <begin position="8"/>
        <end position="172"/>
    </location>
</feature>
<dbReference type="GO" id="GO:0046872">
    <property type="term" value="F:metal ion binding"/>
    <property type="evidence" value="ECO:0007669"/>
    <property type="project" value="UniProtKB-KW"/>
</dbReference>
<dbReference type="PANTHER" id="PTHR30529:SF1">
    <property type="entry name" value="CYTOCHROME B561 HOMOLOG 2"/>
    <property type="match status" value="1"/>
</dbReference>
<evidence type="ECO:0000256" key="11">
    <source>
        <dbReference type="ARBA" id="ARBA00023136"/>
    </source>
</evidence>
<organism evidence="15 16">
    <name type="scientific">Idiomarina xiamenensis 10-D-4</name>
    <dbReference type="NCBI Taxonomy" id="740709"/>
    <lineage>
        <taxon>Bacteria</taxon>
        <taxon>Pseudomonadati</taxon>
        <taxon>Pseudomonadota</taxon>
        <taxon>Gammaproteobacteria</taxon>
        <taxon>Alteromonadales</taxon>
        <taxon>Idiomarinaceae</taxon>
        <taxon>Idiomarina</taxon>
    </lineage>
</organism>
<keyword evidence="8" id="KW-0249">Electron transport</keyword>
<dbReference type="Pfam" id="PF01292">
    <property type="entry name" value="Ni_hydr_CYTB"/>
    <property type="match status" value="1"/>
</dbReference>
<evidence type="ECO:0000256" key="7">
    <source>
        <dbReference type="ARBA" id="ARBA00022723"/>
    </source>
</evidence>
<dbReference type="SUPFAM" id="SSF81342">
    <property type="entry name" value="Transmembrane di-heme cytochromes"/>
    <property type="match status" value="1"/>
</dbReference>
<evidence type="ECO:0000256" key="6">
    <source>
        <dbReference type="ARBA" id="ARBA00022692"/>
    </source>
</evidence>
<dbReference type="InterPro" id="IPR052168">
    <property type="entry name" value="Cytochrome_b561_oxidase"/>
</dbReference>
<keyword evidence="4" id="KW-1003">Cell membrane</keyword>
<comment type="subcellular location">
    <subcellularLocation>
        <location evidence="2">Cell membrane</location>
        <topology evidence="2">Multi-pass membrane protein</topology>
    </subcellularLocation>
</comment>
<evidence type="ECO:0000256" key="5">
    <source>
        <dbReference type="ARBA" id="ARBA00022617"/>
    </source>
</evidence>
<comment type="similarity">
    <text evidence="12">Belongs to the cytochrome b561 family.</text>
</comment>
<sequence length="172" mass="19620">MIGDSSRRYGAVTKLFHWGMAVLLLWQFMKFFDRINDGEHWVGQTLVPWHISIGVLLASFAILRIVWTVSQRQRRPQPTQYPALVKSGHLLLYFLLVATPLSGMLLMVGNGYGLSAFGFTLLERGAEIHWAAAIGQWHSPLAWLFAVIIGGHVIMAIWHQLRLRDGTLKRMW</sequence>
<dbReference type="eggNOG" id="COG3038">
    <property type="taxonomic scope" value="Bacteria"/>
</dbReference>
<evidence type="ECO:0000256" key="12">
    <source>
        <dbReference type="ARBA" id="ARBA00037975"/>
    </source>
</evidence>
<keyword evidence="7" id="KW-0479">Metal-binding</keyword>
<comment type="caution">
    <text evidence="15">The sequence shown here is derived from an EMBL/GenBank/DDBJ whole genome shotgun (WGS) entry which is preliminary data.</text>
</comment>
<dbReference type="AlphaFoldDB" id="K2KML9"/>
<evidence type="ECO:0000313" key="16">
    <source>
        <dbReference type="Proteomes" id="UP000014115"/>
    </source>
</evidence>
<dbReference type="InterPro" id="IPR016174">
    <property type="entry name" value="Di-haem_cyt_TM"/>
</dbReference>
<evidence type="ECO:0000313" key="15">
    <source>
        <dbReference type="EMBL" id="EKE83669.1"/>
    </source>
</evidence>
<keyword evidence="3" id="KW-0813">Transport</keyword>
<keyword evidence="9 13" id="KW-1133">Transmembrane helix</keyword>
<dbReference type="RefSeq" id="WP_008488705.1">
    <property type="nucleotide sequence ID" value="NZ_AMRG01000008.1"/>
</dbReference>
<protein>
    <submittedName>
        <fullName evidence="15">Cytochrome b561</fullName>
    </submittedName>
</protein>
<proteinExistence type="inferred from homology"/>
<evidence type="ECO:0000256" key="8">
    <source>
        <dbReference type="ARBA" id="ARBA00022982"/>
    </source>
</evidence>
<comment type="cofactor">
    <cofactor evidence="1">
        <name>heme b</name>
        <dbReference type="ChEBI" id="CHEBI:60344"/>
    </cofactor>
</comment>
<dbReference type="Proteomes" id="UP000014115">
    <property type="component" value="Unassembled WGS sequence"/>
</dbReference>
<evidence type="ECO:0000256" key="2">
    <source>
        <dbReference type="ARBA" id="ARBA00004651"/>
    </source>
</evidence>
<dbReference type="STRING" id="740709.A10D4_07470"/>
<dbReference type="PATRIC" id="fig|740709.3.peg.1519"/>
<feature type="transmembrane region" description="Helical" evidence="13">
    <location>
        <begin position="90"/>
        <end position="112"/>
    </location>
</feature>
<gene>
    <name evidence="15" type="ORF">A10D4_07470</name>
</gene>
<dbReference type="InterPro" id="IPR011577">
    <property type="entry name" value="Cyt_b561_bac/Ni-Hgenase"/>
</dbReference>
<evidence type="ECO:0000256" key="1">
    <source>
        <dbReference type="ARBA" id="ARBA00001970"/>
    </source>
</evidence>
<dbReference type="PANTHER" id="PTHR30529">
    <property type="entry name" value="CYTOCHROME B561"/>
    <property type="match status" value="1"/>
</dbReference>
<name>K2KML9_9GAMM</name>
<keyword evidence="11 13" id="KW-0472">Membrane</keyword>
<dbReference type="GO" id="GO:0022904">
    <property type="term" value="P:respiratory electron transport chain"/>
    <property type="evidence" value="ECO:0007669"/>
    <property type="project" value="InterPro"/>
</dbReference>
<feature type="transmembrane region" description="Helical" evidence="13">
    <location>
        <begin position="141"/>
        <end position="161"/>
    </location>
</feature>
<accession>K2KML9</accession>
<evidence type="ECO:0000259" key="14">
    <source>
        <dbReference type="Pfam" id="PF01292"/>
    </source>
</evidence>
<dbReference type="GO" id="GO:0005886">
    <property type="term" value="C:plasma membrane"/>
    <property type="evidence" value="ECO:0007669"/>
    <property type="project" value="UniProtKB-SubCell"/>
</dbReference>
<keyword evidence="6 13" id="KW-0812">Transmembrane</keyword>
<evidence type="ECO:0000256" key="13">
    <source>
        <dbReference type="SAM" id="Phobius"/>
    </source>
</evidence>
<keyword evidence="16" id="KW-1185">Reference proteome</keyword>
<feature type="transmembrane region" description="Helical" evidence="13">
    <location>
        <begin position="12"/>
        <end position="29"/>
    </location>
</feature>
<evidence type="ECO:0000256" key="4">
    <source>
        <dbReference type="ARBA" id="ARBA00022475"/>
    </source>
</evidence>
<keyword evidence="5" id="KW-0349">Heme</keyword>
<dbReference type="Gene3D" id="1.20.950.20">
    <property type="entry name" value="Transmembrane di-heme cytochromes, Chain C"/>
    <property type="match status" value="1"/>
</dbReference>
<evidence type="ECO:0000256" key="3">
    <source>
        <dbReference type="ARBA" id="ARBA00022448"/>
    </source>
</evidence>
<dbReference type="GO" id="GO:0009055">
    <property type="term" value="F:electron transfer activity"/>
    <property type="evidence" value="ECO:0007669"/>
    <property type="project" value="InterPro"/>
</dbReference>
<evidence type="ECO:0000256" key="10">
    <source>
        <dbReference type="ARBA" id="ARBA00023004"/>
    </source>
</evidence>
<dbReference type="GO" id="GO:0020037">
    <property type="term" value="F:heme binding"/>
    <property type="evidence" value="ECO:0007669"/>
    <property type="project" value="TreeGrafter"/>
</dbReference>
<feature type="transmembrane region" description="Helical" evidence="13">
    <location>
        <begin position="49"/>
        <end position="69"/>
    </location>
</feature>
<keyword evidence="10" id="KW-0408">Iron</keyword>
<reference evidence="15 16" key="1">
    <citation type="journal article" date="2012" name="J. Bacteriol.">
        <title>Genome Sequence of Idiomarina xiamenensis Type Strain 10-D-4.</title>
        <authorList>
            <person name="Lai Q."/>
            <person name="Wang L."/>
            <person name="Wang W."/>
            <person name="Shao Z."/>
        </authorList>
    </citation>
    <scope>NUCLEOTIDE SEQUENCE [LARGE SCALE GENOMIC DNA]</scope>
    <source>
        <strain evidence="15 16">10-D-4</strain>
    </source>
</reference>